<comment type="caution">
    <text evidence="1">The sequence shown here is derived from an EMBL/GenBank/DDBJ whole genome shotgun (WGS) entry which is preliminary data.</text>
</comment>
<proteinExistence type="predicted"/>
<dbReference type="Proteomes" id="UP000298663">
    <property type="component" value="Unassembled WGS sequence"/>
</dbReference>
<protein>
    <submittedName>
        <fullName evidence="1">Uncharacterized protein</fullName>
    </submittedName>
</protein>
<name>A0A4U5LQE9_STECR</name>
<dbReference type="AlphaFoldDB" id="A0A4U5LQE9"/>
<reference evidence="1 2" key="1">
    <citation type="journal article" date="2015" name="Genome Biol.">
        <title>Comparative genomics of Steinernema reveals deeply conserved gene regulatory networks.</title>
        <authorList>
            <person name="Dillman A.R."/>
            <person name="Macchietto M."/>
            <person name="Porter C.F."/>
            <person name="Rogers A."/>
            <person name="Williams B."/>
            <person name="Antoshechkin I."/>
            <person name="Lee M.M."/>
            <person name="Goodwin Z."/>
            <person name="Lu X."/>
            <person name="Lewis E.E."/>
            <person name="Goodrich-Blair H."/>
            <person name="Stock S.P."/>
            <person name="Adams B.J."/>
            <person name="Sternberg P.W."/>
            <person name="Mortazavi A."/>
        </authorList>
    </citation>
    <scope>NUCLEOTIDE SEQUENCE [LARGE SCALE GENOMIC DNA]</scope>
    <source>
        <strain evidence="1 2">ALL</strain>
    </source>
</reference>
<organism evidence="1 2">
    <name type="scientific">Steinernema carpocapsae</name>
    <name type="common">Entomopathogenic nematode</name>
    <dbReference type="NCBI Taxonomy" id="34508"/>
    <lineage>
        <taxon>Eukaryota</taxon>
        <taxon>Metazoa</taxon>
        <taxon>Ecdysozoa</taxon>
        <taxon>Nematoda</taxon>
        <taxon>Chromadorea</taxon>
        <taxon>Rhabditida</taxon>
        <taxon>Tylenchina</taxon>
        <taxon>Panagrolaimomorpha</taxon>
        <taxon>Strongyloidoidea</taxon>
        <taxon>Steinernematidae</taxon>
        <taxon>Steinernema</taxon>
    </lineage>
</organism>
<evidence type="ECO:0000313" key="1">
    <source>
        <dbReference type="EMBL" id="TKR58211.1"/>
    </source>
</evidence>
<evidence type="ECO:0000313" key="2">
    <source>
        <dbReference type="Proteomes" id="UP000298663"/>
    </source>
</evidence>
<reference evidence="1 2" key="2">
    <citation type="journal article" date="2019" name="G3 (Bethesda)">
        <title>Hybrid Assembly of the Genome of the Entomopathogenic Nematode Steinernema carpocapsae Identifies the X-Chromosome.</title>
        <authorList>
            <person name="Serra L."/>
            <person name="Macchietto M."/>
            <person name="Macias-Munoz A."/>
            <person name="McGill C.J."/>
            <person name="Rodriguez I.M."/>
            <person name="Rodriguez B."/>
            <person name="Murad R."/>
            <person name="Mortazavi A."/>
        </authorList>
    </citation>
    <scope>NUCLEOTIDE SEQUENCE [LARGE SCALE GENOMIC DNA]</scope>
    <source>
        <strain evidence="1 2">ALL</strain>
    </source>
</reference>
<gene>
    <name evidence="1" type="ORF">L596_029690</name>
</gene>
<dbReference type="EMBL" id="AZBU02000013">
    <property type="protein sequence ID" value="TKR58211.1"/>
    <property type="molecule type" value="Genomic_DNA"/>
</dbReference>
<sequence>MGQPKLKPVVESITAFGNLELKFMGTCEAGTHELWAGHADVVLEENDSFFPKARVRNHALTTIPGLRVTNAKYFMKHVKNHM</sequence>
<keyword evidence="2" id="KW-1185">Reference proteome</keyword>
<accession>A0A4U5LQE9</accession>